<sequence>MEQSDSRVVTVTMNPALDIATSARTVHTTDKVRCAAPRRDPGGGGLNVARVLRVLGGDVMAVFPSGGHCGLAVEDLLIGEQVRYWAEPVSGSTRESFTVDDESTGEQYRFVLPGPILTVAEVESCLVRVREFAVDSGYVVVSGSLPPGVGAGFVQQLVDYLEGTGARLVVDTSGAALRALKSGVYLVKPSIRELREWVDRPLETRGEQVDAARTIVAQKVAEVVVVSLGAAGALLVTADMCECVPSVDVVSISGVGAGDSMVAGMVYSLIHQRSLMDAVRFGVAAGAAMLKTPGTAPCLPTDVEVFYERIRARADRGVVRSD</sequence>
<keyword evidence="4" id="KW-0418">Kinase</keyword>
<dbReference type="PANTHER" id="PTHR46566">
    <property type="entry name" value="1-PHOSPHOFRUCTOKINASE-RELATED"/>
    <property type="match status" value="1"/>
</dbReference>
<dbReference type="GO" id="GO:0005829">
    <property type="term" value="C:cytosol"/>
    <property type="evidence" value="ECO:0007669"/>
    <property type="project" value="TreeGrafter"/>
</dbReference>
<reference evidence="8" key="1">
    <citation type="submission" date="2023-02" db="EMBL/GenBank/DDBJ databases">
        <title>A novel hydrolase synthesized by Rhodococcus erythropolis HQ is responsible for the detoxification of Zearalenone.</title>
        <authorList>
            <person name="Hu J."/>
            <person name="Xu J."/>
        </authorList>
    </citation>
    <scope>NUCLEOTIDE SEQUENCE</scope>
    <source>
        <strain evidence="8">HQ</strain>
    </source>
</reference>
<evidence type="ECO:0000256" key="3">
    <source>
        <dbReference type="ARBA" id="ARBA00022741"/>
    </source>
</evidence>
<dbReference type="SUPFAM" id="SSF53613">
    <property type="entry name" value="Ribokinase-like"/>
    <property type="match status" value="1"/>
</dbReference>
<comment type="caution">
    <text evidence="8">The sequence shown here is derived from an EMBL/GenBank/DDBJ whole genome shotgun (WGS) entry which is preliminary data.</text>
</comment>
<accession>A0AAW6LQE4</accession>
<dbReference type="NCBIfam" id="TIGR03168">
    <property type="entry name" value="1-PFK"/>
    <property type="match status" value="1"/>
</dbReference>
<keyword evidence="2 6" id="KW-0808">Transferase</keyword>
<dbReference type="PIRSF" id="PIRSF000535">
    <property type="entry name" value="1PFK/6PFK/LacC"/>
    <property type="match status" value="1"/>
</dbReference>
<feature type="domain" description="Carbohydrate kinase PfkB" evidence="7">
    <location>
        <begin position="17"/>
        <end position="301"/>
    </location>
</feature>
<keyword evidence="3" id="KW-0547">Nucleotide-binding</keyword>
<dbReference type="CDD" id="cd01164">
    <property type="entry name" value="FruK_PfkB_like"/>
    <property type="match status" value="1"/>
</dbReference>
<evidence type="ECO:0000256" key="2">
    <source>
        <dbReference type="ARBA" id="ARBA00022679"/>
    </source>
</evidence>
<dbReference type="AlphaFoldDB" id="A0AAW6LQE4"/>
<dbReference type="GO" id="GO:0005524">
    <property type="term" value="F:ATP binding"/>
    <property type="evidence" value="ECO:0007669"/>
    <property type="project" value="UniProtKB-KW"/>
</dbReference>
<organism evidence="8 9">
    <name type="scientific">Rhodococcus qingshengii</name>
    <dbReference type="NCBI Taxonomy" id="334542"/>
    <lineage>
        <taxon>Bacteria</taxon>
        <taxon>Bacillati</taxon>
        <taxon>Actinomycetota</taxon>
        <taxon>Actinomycetes</taxon>
        <taxon>Mycobacteriales</taxon>
        <taxon>Nocardiaceae</taxon>
        <taxon>Rhodococcus</taxon>
        <taxon>Rhodococcus erythropolis group</taxon>
    </lineage>
</organism>
<comment type="similarity">
    <text evidence="1">Belongs to the carbohydrate kinase PfkB family.</text>
</comment>
<dbReference type="InterPro" id="IPR002173">
    <property type="entry name" value="Carboh/pur_kinase_PfkB_CS"/>
</dbReference>
<dbReference type="Pfam" id="PF00294">
    <property type="entry name" value="PfkB"/>
    <property type="match status" value="1"/>
</dbReference>
<gene>
    <name evidence="8" type="ORF">PXH69_33355</name>
</gene>
<evidence type="ECO:0000256" key="5">
    <source>
        <dbReference type="ARBA" id="ARBA00022840"/>
    </source>
</evidence>
<dbReference type="PROSITE" id="PS00583">
    <property type="entry name" value="PFKB_KINASES_1"/>
    <property type="match status" value="1"/>
</dbReference>
<evidence type="ECO:0000256" key="4">
    <source>
        <dbReference type="ARBA" id="ARBA00022777"/>
    </source>
</evidence>
<dbReference type="PANTHER" id="PTHR46566:SF2">
    <property type="entry name" value="ATP-DEPENDENT 6-PHOSPHOFRUCTOKINASE ISOZYME 2"/>
    <property type="match status" value="1"/>
</dbReference>
<name>A0AAW6LQE4_RHOSG</name>
<dbReference type="Gene3D" id="3.40.1190.20">
    <property type="match status" value="1"/>
</dbReference>
<dbReference type="InterPro" id="IPR011611">
    <property type="entry name" value="PfkB_dom"/>
</dbReference>
<keyword evidence="5" id="KW-0067">ATP-binding</keyword>
<evidence type="ECO:0000313" key="8">
    <source>
        <dbReference type="EMBL" id="MDE8649862.1"/>
    </source>
</evidence>
<dbReference type="Proteomes" id="UP001217325">
    <property type="component" value="Unassembled WGS sequence"/>
</dbReference>
<evidence type="ECO:0000259" key="7">
    <source>
        <dbReference type="Pfam" id="PF00294"/>
    </source>
</evidence>
<evidence type="ECO:0000256" key="1">
    <source>
        <dbReference type="ARBA" id="ARBA00010688"/>
    </source>
</evidence>
<dbReference type="InterPro" id="IPR017583">
    <property type="entry name" value="Tagatose/fructose_Pkinase"/>
</dbReference>
<dbReference type="RefSeq" id="WP_076948945.1">
    <property type="nucleotide sequence ID" value="NZ_JARDXE010000034.1"/>
</dbReference>
<proteinExistence type="inferred from homology"/>
<dbReference type="InterPro" id="IPR029056">
    <property type="entry name" value="Ribokinase-like"/>
</dbReference>
<evidence type="ECO:0000313" key="9">
    <source>
        <dbReference type="Proteomes" id="UP001217325"/>
    </source>
</evidence>
<dbReference type="GO" id="GO:0003872">
    <property type="term" value="F:6-phosphofructokinase activity"/>
    <property type="evidence" value="ECO:0007669"/>
    <property type="project" value="TreeGrafter"/>
</dbReference>
<dbReference type="EMBL" id="JARDXE010000034">
    <property type="protein sequence ID" value="MDE8649862.1"/>
    <property type="molecule type" value="Genomic_DNA"/>
</dbReference>
<evidence type="ECO:0000256" key="6">
    <source>
        <dbReference type="PIRNR" id="PIRNR000535"/>
    </source>
</evidence>
<protein>
    <submittedName>
        <fullName evidence="8">1-phosphofructokinase family hexose kinase</fullName>
    </submittedName>
</protein>